<protein>
    <submittedName>
        <fullName evidence="1">Putative secreted protein</fullName>
    </submittedName>
</protein>
<accession>A0A2M4B2Y3</accession>
<proteinExistence type="predicted"/>
<organism evidence="1">
    <name type="scientific">Anopheles triannulatus</name>
    <dbReference type="NCBI Taxonomy" id="58253"/>
    <lineage>
        <taxon>Eukaryota</taxon>
        <taxon>Metazoa</taxon>
        <taxon>Ecdysozoa</taxon>
        <taxon>Arthropoda</taxon>
        <taxon>Hexapoda</taxon>
        <taxon>Insecta</taxon>
        <taxon>Pterygota</taxon>
        <taxon>Neoptera</taxon>
        <taxon>Endopterygota</taxon>
        <taxon>Diptera</taxon>
        <taxon>Nematocera</taxon>
        <taxon>Culicoidea</taxon>
        <taxon>Culicidae</taxon>
        <taxon>Anophelinae</taxon>
        <taxon>Anopheles</taxon>
    </lineage>
</organism>
<evidence type="ECO:0000313" key="1">
    <source>
        <dbReference type="EMBL" id="MBW47415.1"/>
    </source>
</evidence>
<dbReference type="EMBL" id="GGFK01014094">
    <property type="protein sequence ID" value="MBW47415.1"/>
    <property type="molecule type" value="Transcribed_RNA"/>
</dbReference>
<dbReference type="AlphaFoldDB" id="A0A2M4B2Y3"/>
<reference evidence="1" key="1">
    <citation type="submission" date="2018-01" db="EMBL/GenBank/DDBJ databases">
        <title>An insight into the sialome of Amazonian anophelines.</title>
        <authorList>
            <person name="Ribeiro J.M."/>
            <person name="Scarpassa V."/>
            <person name="Calvo E."/>
        </authorList>
    </citation>
    <scope>NUCLEOTIDE SEQUENCE</scope>
    <source>
        <tissue evidence="1">Salivary glands</tissue>
    </source>
</reference>
<sequence length="187" mass="21865">MATIIRRVGRWHLVVVVMVGLVHCRRCGSIRYRTVPIGQRRTVVVLTDRWLLTSRSIPLLLFRFKRLQRSFERSALWFDRCEALLLNILTTKHLIVVGRRRTHQRGRLRCTVPSVPTVPLARRYLLQQVLVNLLHLPALVGSLHIPPVTPCVRFPFADHRNDQRDDDDAQHRQQDVRVGIVLLRCIR</sequence>
<name>A0A2M4B2Y3_9DIPT</name>